<dbReference type="Proteomes" id="UP001367771">
    <property type="component" value="Unassembled WGS sequence"/>
</dbReference>
<proteinExistence type="predicted"/>
<keyword evidence="1" id="KW-1133">Transmembrane helix</keyword>
<evidence type="ECO:0000256" key="1">
    <source>
        <dbReference type="SAM" id="Phobius"/>
    </source>
</evidence>
<feature type="domain" description="Cytochrome c oxidase subunit IV bacterial aa3 type" evidence="2">
    <location>
        <begin position="9"/>
        <end position="42"/>
    </location>
</feature>
<dbReference type="SUPFAM" id="SSF81469">
    <property type="entry name" value="Bacterial aa3 type cytochrome c oxidase subunit IV"/>
    <property type="match status" value="1"/>
</dbReference>
<dbReference type="Pfam" id="PF07835">
    <property type="entry name" value="COX4_pro_2"/>
    <property type="match status" value="1"/>
</dbReference>
<evidence type="ECO:0000313" key="4">
    <source>
        <dbReference type="Proteomes" id="UP001367771"/>
    </source>
</evidence>
<evidence type="ECO:0000259" key="2">
    <source>
        <dbReference type="Pfam" id="PF07835"/>
    </source>
</evidence>
<dbReference type="RefSeq" id="WP_235199775.1">
    <property type="nucleotide sequence ID" value="NZ_JBBBDM010000001.1"/>
</dbReference>
<keyword evidence="1" id="KW-0812">Transmembrane</keyword>
<sequence length="47" mass="5129">MTDEGWMMAGNGDLKAHESTYISVTKMLFWGAIACAVIVALVIWLIA</sequence>
<dbReference type="EMBL" id="JBBBDM010000001">
    <property type="protein sequence ID" value="MEI5685503.1"/>
    <property type="molecule type" value="Genomic_DNA"/>
</dbReference>
<gene>
    <name evidence="3" type="ORF">V8201_00265</name>
</gene>
<evidence type="ECO:0000313" key="3">
    <source>
        <dbReference type="EMBL" id="MEI5685503.1"/>
    </source>
</evidence>
<organism evidence="3 4">
    <name type="scientific">Sphingomonas kyungheensis</name>
    <dbReference type="NCBI Taxonomy" id="1069987"/>
    <lineage>
        <taxon>Bacteria</taxon>
        <taxon>Pseudomonadati</taxon>
        <taxon>Pseudomonadota</taxon>
        <taxon>Alphaproteobacteria</taxon>
        <taxon>Sphingomonadales</taxon>
        <taxon>Sphingomonadaceae</taxon>
        <taxon>Sphingomonas</taxon>
    </lineage>
</organism>
<keyword evidence="1" id="KW-0472">Membrane</keyword>
<dbReference type="Gene3D" id="1.20.5.160">
    <property type="entry name" value="Bacterial aa3 type cytochrome c oxidase subunit IV"/>
    <property type="match status" value="1"/>
</dbReference>
<keyword evidence="4" id="KW-1185">Reference proteome</keyword>
<name>A0ABU8GX79_9SPHN</name>
<protein>
    <submittedName>
        <fullName evidence="3">Aa3-type cytochrome c oxidase subunit IV</fullName>
    </submittedName>
</protein>
<feature type="transmembrane region" description="Helical" evidence="1">
    <location>
        <begin position="27"/>
        <end position="46"/>
    </location>
</feature>
<dbReference type="InterPro" id="IPR012422">
    <property type="entry name" value="Cyt_c_oxidase_su4_bac-aa3"/>
</dbReference>
<comment type="caution">
    <text evidence="3">The sequence shown here is derived from an EMBL/GenBank/DDBJ whole genome shotgun (WGS) entry which is preliminary data.</text>
</comment>
<accession>A0ABU8GX79</accession>
<reference evidence="3 4" key="1">
    <citation type="journal article" date="2013" name="Int. J. Syst. Evol. Microbiol.">
        <title>Sphingomonas kyungheensis sp. nov., a bacterium with ginsenoside-converting activity isolated from soil of a ginseng field.</title>
        <authorList>
            <person name="Son H.M."/>
            <person name="Yang J.E."/>
            <person name="Park Y."/>
            <person name="Han C.K."/>
            <person name="Kim S.G."/>
            <person name="Kook M."/>
            <person name="Yi T.H."/>
        </authorList>
    </citation>
    <scope>NUCLEOTIDE SEQUENCE [LARGE SCALE GENOMIC DNA]</scope>
    <source>
        <strain evidence="3 4">LMG 26582</strain>
    </source>
</reference>
<dbReference type="InterPro" id="IPR036596">
    <property type="entry name" value="Cyt-C_aa3_sf"/>
</dbReference>